<keyword evidence="2" id="KW-0547">Nucleotide-binding</keyword>
<dbReference type="GO" id="GO:0005886">
    <property type="term" value="C:plasma membrane"/>
    <property type="evidence" value="ECO:0007669"/>
    <property type="project" value="TreeGrafter"/>
</dbReference>
<reference evidence="5 6" key="1">
    <citation type="submission" date="2016-10" db="EMBL/GenBank/DDBJ databases">
        <authorList>
            <person name="de Groot N.N."/>
        </authorList>
    </citation>
    <scope>NUCLEOTIDE SEQUENCE [LARGE SCALE GENOMIC DNA]</scope>
    <source>
        <strain evidence="5 6">CGMCC 4.5598</strain>
    </source>
</reference>
<dbReference type="GO" id="GO:0005304">
    <property type="term" value="F:L-valine transmembrane transporter activity"/>
    <property type="evidence" value="ECO:0007669"/>
    <property type="project" value="TreeGrafter"/>
</dbReference>
<keyword evidence="3 5" id="KW-0067">ATP-binding</keyword>
<dbReference type="InterPro" id="IPR032823">
    <property type="entry name" value="BCA_ABC_TP_C"/>
</dbReference>
<dbReference type="InterPro" id="IPR003439">
    <property type="entry name" value="ABC_transporter-like_ATP-bd"/>
</dbReference>
<keyword evidence="6" id="KW-1185">Reference proteome</keyword>
<dbReference type="OrthoDB" id="4350300at2"/>
<accession>A0A1I0C2U5</accession>
<dbReference type="GO" id="GO:0015188">
    <property type="term" value="F:L-isoleucine transmembrane transporter activity"/>
    <property type="evidence" value="ECO:0007669"/>
    <property type="project" value="TreeGrafter"/>
</dbReference>
<dbReference type="InterPro" id="IPR027417">
    <property type="entry name" value="P-loop_NTPase"/>
</dbReference>
<evidence type="ECO:0000259" key="4">
    <source>
        <dbReference type="PROSITE" id="PS50893"/>
    </source>
</evidence>
<dbReference type="CDD" id="cd03219">
    <property type="entry name" value="ABC_Mj1267_LivG_branched"/>
    <property type="match status" value="1"/>
</dbReference>
<evidence type="ECO:0000313" key="6">
    <source>
        <dbReference type="Proteomes" id="UP000199361"/>
    </source>
</evidence>
<dbReference type="GO" id="GO:1903806">
    <property type="term" value="P:L-isoleucine import across plasma membrane"/>
    <property type="evidence" value="ECO:0007669"/>
    <property type="project" value="TreeGrafter"/>
</dbReference>
<dbReference type="EMBL" id="FOHX01000002">
    <property type="protein sequence ID" value="SET13752.1"/>
    <property type="molecule type" value="Genomic_DNA"/>
</dbReference>
<dbReference type="GO" id="GO:0015192">
    <property type="term" value="F:L-phenylalanine transmembrane transporter activity"/>
    <property type="evidence" value="ECO:0007669"/>
    <property type="project" value="TreeGrafter"/>
</dbReference>
<dbReference type="SMART" id="SM00382">
    <property type="entry name" value="AAA"/>
    <property type="match status" value="1"/>
</dbReference>
<dbReference type="PANTHER" id="PTHR45772:SF7">
    <property type="entry name" value="AMINO ACID ABC TRANSPORTER ATP-BINDING PROTEIN"/>
    <property type="match status" value="1"/>
</dbReference>
<sequence length="248" mass="26025">MTGDAPVLLAAREVSKSFGSLKAVDRVSLEVRRGEVFGLAGPNGAGKSTLFNLLTGIPIRPDSGEVVFDGREIQNRSPRLIAKAGLKRTFQTEAVFDSLSVMENLRVSSAYGGAGRAVRPDPARCREALDVVELGGDPERPADGLSLIDRKRLMIACALVSRPALLLLDEPAAGLDPADQDALIRLLGRIAGSGVTMVIIEHVLSVLEALAGRMAVLDSGRIIATGVPAEVLSDPKVVEAYLGPGAAR</sequence>
<evidence type="ECO:0000313" key="5">
    <source>
        <dbReference type="EMBL" id="SET13752.1"/>
    </source>
</evidence>
<dbReference type="GO" id="GO:0015808">
    <property type="term" value="P:L-alanine transport"/>
    <property type="evidence" value="ECO:0007669"/>
    <property type="project" value="TreeGrafter"/>
</dbReference>
<dbReference type="GO" id="GO:0016887">
    <property type="term" value="F:ATP hydrolysis activity"/>
    <property type="evidence" value="ECO:0007669"/>
    <property type="project" value="InterPro"/>
</dbReference>
<dbReference type="GO" id="GO:1903805">
    <property type="term" value="P:L-valine import across plasma membrane"/>
    <property type="evidence" value="ECO:0007669"/>
    <property type="project" value="TreeGrafter"/>
</dbReference>
<name>A0A1I0C2U5_9ACTN</name>
<keyword evidence="1" id="KW-0813">Transport</keyword>
<dbReference type="PROSITE" id="PS50893">
    <property type="entry name" value="ABC_TRANSPORTER_2"/>
    <property type="match status" value="1"/>
</dbReference>
<organism evidence="5 6">
    <name type="scientific">Nonomuraea wenchangensis</name>
    <dbReference type="NCBI Taxonomy" id="568860"/>
    <lineage>
        <taxon>Bacteria</taxon>
        <taxon>Bacillati</taxon>
        <taxon>Actinomycetota</taxon>
        <taxon>Actinomycetes</taxon>
        <taxon>Streptosporangiales</taxon>
        <taxon>Streptosporangiaceae</taxon>
        <taxon>Nonomuraea</taxon>
    </lineage>
</organism>
<dbReference type="SUPFAM" id="SSF52540">
    <property type="entry name" value="P-loop containing nucleoside triphosphate hydrolases"/>
    <property type="match status" value="1"/>
</dbReference>
<gene>
    <name evidence="5" type="ORF">SAMN05421811_102153</name>
</gene>
<dbReference type="AlphaFoldDB" id="A0A1I0C2U5"/>
<dbReference type="Pfam" id="PF12399">
    <property type="entry name" value="BCA_ABC_TP_C"/>
    <property type="match status" value="1"/>
</dbReference>
<evidence type="ECO:0000256" key="2">
    <source>
        <dbReference type="ARBA" id="ARBA00022741"/>
    </source>
</evidence>
<dbReference type="GO" id="GO:0042941">
    <property type="term" value="P:D-alanine transmembrane transport"/>
    <property type="evidence" value="ECO:0007669"/>
    <property type="project" value="TreeGrafter"/>
</dbReference>
<dbReference type="Pfam" id="PF00005">
    <property type="entry name" value="ABC_tran"/>
    <property type="match status" value="1"/>
</dbReference>
<evidence type="ECO:0000256" key="3">
    <source>
        <dbReference type="ARBA" id="ARBA00022840"/>
    </source>
</evidence>
<dbReference type="GO" id="GO:0005524">
    <property type="term" value="F:ATP binding"/>
    <property type="evidence" value="ECO:0007669"/>
    <property type="project" value="UniProtKB-KW"/>
</dbReference>
<dbReference type="InterPro" id="IPR051120">
    <property type="entry name" value="ABC_AA/LPS_Transport"/>
</dbReference>
<feature type="domain" description="ABC transporter" evidence="4">
    <location>
        <begin position="9"/>
        <end position="244"/>
    </location>
</feature>
<dbReference type="InterPro" id="IPR003593">
    <property type="entry name" value="AAA+_ATPase"/>
</dbReference>
<dbReference type="STRING" id="568860.SAMN05421811_102153"/>
<evidence type="ECO:0000256" key="1">
    <source>
        <dbReference type="ARBA" id="ARBA00022448"/>
    </source>
</evidence>
<dbReference type="Proteomes" id="UP000199361">
    <property type="component" value="Unassembled WGS sequence"/>
</dbReference>
<dbReference type="PANTHER" id="PTHR45772">
    <property type="entry name" value="CONSERVED COMPONENT OF ABC TRANSPORTER FOR NATURAL AMINO ACIDS-RELATED"/>
    <property type="match status" value="1"/>
</dbReference>
<dbReference type="Gene3D" id="3.40.50.300">
    <property type="entry name" value="P-loop containing nucleotide triphosphate hydrolases"/>
    <property type="match status" value="1"/>
</dbReference>
<proteinExistence type="predicted"/>
<dbReference type="RefSeq" id="WP_091077546.1">
    <property type="nucleotide sequence ID" value="NZ_FOHX01000002.1"/>
</dbReference>
<protein>
    <submittedName>
        <fullName evidence="5">Branched-chain amino acid transport system ATP-binding protein/branched-chain amino acid transport system permease protein</fullName>
    </submittedName>
</protein>